<comment type="caution">
    <text evidence="7">The sequence shown here is derived from an EMBL/GenBank/DDBJ whole genome shotgun (WGS) entry which is preliminary data.</text>
</comment>
<feature type="transmembrane region" description="Helical" evidence="6">
    <location>
        <begin position="176"/>
        <end position="198"/>
    </location>
</feature>
<feature type="transmembrane region" description="Helical" evidence="6">
    <location>
        <begin position="144"/>
        <end position="164"/>
    </location>
</feature>
<feature type="transmembrane region" description="Helical" evidence="6">
    <location>
        <begin position="107"/>
        <end position="124"/>
    </location>
</feature>
<keyword evidence="4 6" id="KW-1133">Transmembrane helix</keyword>
<reference evidence="7" key="1">
    <citation type="submission" date="2014-05" db="EMBL/GenBank/DDBJ databases">
        <title>Genome sequence of Mycobacterium aromaticivorans strain JS19b1T (= DSM 45407T).</title>
        <authorList>
            <person name="Kwak Y."/>
            <person name="Park G.-S."/>
            <person name="Li Q.X."/>
            <person name="Lee S.-E."/>
            <person name="Shin J.-H."/>
        </authorList>
    </citation>
    <scope>NUCLEOTIDE SEQUENCE [LARGE SCALE GENOMIC DNA]</scope>
    <source>
        <strain evidence="7">JS19b1</strain>
    </source>
</reference>
<organism evidence="7 8">
    <name type="scientific">Mycolicibacterium aromaticivorans JS19b1 = JCM 16368</name>
    <dbReference type="NCBI Taxonomy" id="1440774"/>
    <lineage>
        <taxon>Bacteria</taxon>
        <taxon>Bacillati</taxon>
        <taxon>Actinomycetota</taxon>
        <taxon>Actinomycetes</taxon>
        <taxon>Mycobacteriales</taxon>
        <taxon>Mycobacteriaceae</taxon>
        <taxon>Mycolicibacterium</taxon>
    </lineage>
</organism>
<dbReference type="Pfam" id="PF01810">
    <property type="entry name" value="LysE"/>
    <property type="match status" value="1"/>
</dbReference>
<evidence type="ECO:0000256" key="2">
    <source>
        <dbReference type="ARBA" id="ARBA00022475"/>
    </source>
</evidence>
<dbReference type="eggNOG" id="COG1279">
    <property type="taxonomic scope" value="Bacteria"/>
</dbReference>
<evidence type="ECO:0000313" key="8">
    <source>
        <dbReference type="Proteomes" id="UP000022835"/>
    </source>
</evidence>
<dbReference type="GO" id="GO:0005886">
    <property type="term" value="C:plasma membrane"/>
    <property type="evidence" value="ECO:0007669"/>
    <property type="project" value="UniProtKB-SubCell"/>
</dbReference>
<gene>
    <name evidence="7" type="ORF">Y900_015005</name>
</gene>
<accession>A0A064CKL0</accession>
<proteinExistence type="predicted"/>
<keyword evidence="2" id="KW-1003">Cell membrane</keyword>
<dbReference type="PANTHER" id="PTHR30086:SF20">
    <property type="entry name" value="ARGININE EXPORTER PROTEIN ARGO-RELATED"/>
    <property type="match status" value="1"/>
</dbReference>
<evidence type="ECO:0000313" key="7">
    <source>
        <dbReference type="EMBL" id="KDF00212.1"/>
    </source>
</evidence>
<dbReference type="OrthoDB" id="5638726at2"/>
<keyword evidence="3 6" id="KW-0812">Transmembrane</keyword>
<feature type="transmembrane region" description="Helical" evidence="6">
    <location>
        <begin position="68"/>
        <end position="86"/>
    </location>
</feature>
<dbReference type="Proteomes" id="UP000022835">
    <property type="component" value="Unassembled WGS sequence"/>
</dbReference>
<dbReference type="RefSeq" id="WP_036342795.1">
    <property type="nucleotide sequence ID" value="NZ_JALN02000001.1"/>
</dbReference>
<evidence type="ECO:0000256" key="1">
    <source>
        <dbReference type="ARBA" id="ARBA00004651"/>
    </source>
</evidence>
<protein>
    <submittedName>
        <fullName evidence="7">Amino acid transporter</fullName>
    </submittedName>
</protein>
<comment type="subcellular location">
    <subcellularLocation>
        <location evidence="1">Cell membrane</location>
        <topology evidence="1">Multi-pass membrane protein</topology>
    </subcellularLocation>
</comment>
<evidence type="ECO:0000256" key="4">
    <source>
        <dbReference type="ARBA" id="ARBA00022989"/>
    </source>
</evidence>
<keyword evidence="5 6" id="KW-0472">Membrane</keyword>
<dbReference type="PANTHER" id="PTHR30086">
    <property type="entry name" value="ARGININE EXPORTER PROTEIN ARGO"/>
    <property type="match status" value="1"/>
</dbReference>
<feature type="transmembrane region" description="Helical" evidence="6">
    <location>
        <begin position="6"/>
        <end position="25"/>
    </location>
</feature>
<dbReference type="EMBL" id="JALN02000001">
    <property type="protein sequence ID" value="KDF00212.1"/>
    <property type="molecule type" value="Genomic_DNA"/>
</dbReference>
<evidence type="ECO:0000256" key="6">
    <source>
        <dbReference type="SAM" id="Phobius"/>
    </source>
</evidence>
<evidence type="ECO:0000256" key="3">
    <source>
        <dbReference type="ARBA" id="ARBA00022692"/>
    </source>
</evidence>
<evidence type="ECO:0000256" key="5">
    <source>
        <dbReference type="ARBA" id="ARBA00023136"/>
    </source>
</evidence>
<dbReference type="GO" id="GO:0015171">
    <property type="term" value="F:amino acid transmembrane transporter activity"/>
    <property type="evidence" value="ECO:0007669"/>
    <property type="project" value="TreeGrafter"/>
</dbReference>
<keyword evidence="8" id="KW-1185">Reference proteome</keyword>
<feature type="transmembrane region" description="Helical" evidence="6">
    <location>
        <begin position="37"/>
        <end position="62"/>
    </location>
</feature>
<sequence>MTSPLIVGFLTSFTLIAAIGAQNAFVLRQGIRREHVLAVVSVCAISDLLLITTGIAGIGAIITAHPNTVTVAKIGGAAFLFCYGAMAARRALKSAGMAPAQNGSTRLLSVLLTCLAMTFLNPHVYLDTVVLLGTLANQHAESRWLFGIGAVTASVVWFFSLGFGARRLAGLFATPLTWRILDGLIAAAMIGLGISLVVG</sequence>
<name>A0A064CKL0_9MYCO</name>
<dbReference type="STRING" id="1440774.Y900_015005"/>
<dbReference type="AlphaFoldDB" id="A0A064CKL0"/>
<dbReference type="InterPro" id="IPR001123">
    <property type="entry name" value="LeuE-type"/>
</dbReference>